<dbReference type="Proteomes" id="UP000267096">
    <property type="component" value="Unassembled WGS sequence"/>
</dbReference>
<feature type="domain" description="CRAL-TRIO" evidence="1">
    <location>
        <begin position="1"/>
        <end position="67"/>
    </location>
</feature>
<dbReference type="SUPFAM" id="SSF101576">
    <property type="entry name" value="Supernatant protein factor (SPF), C-terminal domain"/>
    <property type="match status" value="1"/>
</dbReference>
<dbReference type="InterPro" id="IPR001251">
    <property type="entry name" value="CRAL-TRIO_dom"/>
</dbReference>
<dbReference type="SUPFAM" id="SSF52087">
    <property type="entry name" value="CRAL/TRIO domain"/>
    <property type="match status" value="1"/>
</dbReference>
<dbReference type="InterPro" id="IPR051064">
    <property type="entry name" value="SEC14/CRAL-TRIO_domain"/>
</dbReference>
<dbReference type="PANTHER" id="PTHR23324">
    <property type="entry name" value="SEC14 RELATED PROTEIN"/>
    <property type="match status" value="1"/>
</dbReference>
<dbReference type="Gene3D" id="2.60.120.680">
    <property type="entry name" value="GOLD domain"/>
    <property type="match status" value="1"/>
</dbReference>
<gene>
    <name evidence="2" type="ORF">ASIM_LOCUS3204</name>
</gene>
<accession>A0A0M3J721</accession>
<dbReference type="WBParaSite" id="ASIM_0000336301-mRNA-1">
    <property type="protein sequence ID" value="ASIM_0000336301-mRNA-1"/>
    <property type="gene ID" value="ASIM_0000336301"/>
</dbReference>
<dbReference type="OrthoDB" id="1434354at2759"/>
<organism evidence="4">
    <name type="scientific">Anisakis simplex</name>
    <name type="common">Herring worm</name>
    <dbReference type="NCBI Taxonomy" id="6269"/>
    <lineage>
        <taxon>Eukaryota</taxon>
        <taxon>Metazoa</taxon>
        <taxon>Ecdysozoa</taxon>
        <taxon>Nematoda</taxon>
        <taxon>Chromadorea</taxon>
        <taxon>Rhabditida</taxon>
        <taxon>Spirurina</taxon>
        <taxon>Ascaridomorpha</taxon>
        <taxon>Ascaridoidea</taxon>
        <taxon>Anisakidae</taxon>
        <taxon>Anisakis</taxon>
        <taxon>Anisakis simplex complex</taxon>
    </lineage>
</organism>
<dbReference type="AlphaFoldDB" id="A0A0M3J721"/>
<dbReference type="Pfam" id="PF00650">
    <property type="entry name" value="CRAL_TRIO"/>
    <property type="match status" value="1"/>
</dbReference>
<keyword evidence="3" id="KW-1185">Reference proteome</keyword>
<reference evidence="4" key="1">
    <citation type="submission" date="2017-02" db="UniProtKB">
        <authorList>
            <consortium name="WormBaseParasite"/>
        </authorList>
    </citation>
    <scope>IDENTIFICATION</scope>
</reference>
<evidence type="ECO:0000313" key="4">
    <source>
        <dbReference type="WBParaSite" id="ASIM_0000336301-mRNA-1"/>
    </source>
</evidence>
<evidence type="ECO:0000313" key="2">
    <source>
        <dbReference type="EMBL" id="VDK21313.1"/>
    </source>
</evidence>
<dbReference type="InterPro" id="IPR036865">
    <property type="entry name" value="CRAL-TRIO_dom_sf"/>
</dbReference>
<name>A0A0M3J721_ANISI</name>
<dbReference type="EMBL" id="UYRR01004803">
    <property type="protein sequence ID" value="VDK21313.1"/>
    <property type="molecule type" value="Genomic_DNA"/>
</dbReference>
<proteinExistence type="predicted"/>
<reference evidence="2 3" key="2">
    <citation type="submission" date="2018-11" db="EMBL/GenBank/DDBJ databases">
        <authorList>
            <consortium name="Pathogen Informatics"/>
        </authorList>
    </citation>
    <scope>NUCLEOTIDE SEQUENCE [LARGE SCALE GENOMIC DNA]</scope>
</reference>
<sequence length="199" mass="22763">MYPGMVQKIFLVNPPKLVSALWGLVKRFLNDKNCNLVEIVGNNKELLQYLPKSFVPKEFGGDFVNSVPPGDESGMSQRRKITADDHLRSYEVYRKKGIPRAKPNHQDIATKSAFTYVVDVPSGHVLLWDFSANHEVDFMIYVDGNKRELVYPRLRLISTKLPEEGCIENLPPNQYTFEFYNGSNFFNLKLDYSISVAPV</sequence>
<evidence type="ECO:0000313" key="3">
    <source>
        <dbReference type="Proteomes" id="UP000267096"/>
    </source>
</evidence>
<dbReference type="PANTHER" id="PTHR23324:SF87">
    <property type="entry name" value="CRAL-TRIO DOMAIN-CONTAINING PROTEIN C34C12.6"/>
    <property type="match status" value="1"/>
</dbReference>
<dbReference type="CDD" id="cd00170">
    <property type="entry name" value="SEC14"/>
    <property type="match status" value="1"/>
</dbReference>
<dbReference type="GO" id="GO:0005737">
    <property type="term" value="C:cytoplasm"/>
    <property type="evidence" value="ECO:0007669"/>
    <property type="project" value="TreeGrafter"/>
</dbReference>
<dbReference type="InterPro" id="IPR036598">
    <property type="entry name" value="GOLD_dom_sf"/>
</dbReference>
<dbReference type="PROSITE" id="PS50191">
    <property type="entry name" value="CRAL_TRIO"/>
    <property type="match status" value="1"/>
</dbReference>
<dbReference type="Gene3D" id="3.40.525.10">
    <property type="entry name" value="CRAL-TRIO lipid binding domain"/>
    <property type="match status" value="1"/>
</dbReference>
<protein>
    <submittedName>
        <fullName evidence="4">CRAL-TRIO domain-containing protein</fullName>
    </submittedName>
</protein>
<evidence type="ECO:0000259" key="1">
    <source>
        <dbReference type="PROSITE" id="PS50191"/>
    </source>
</evidence>